<dbReference type="PANTHER" id="PTHR22803">
    <property type="entry name" value="MANNOSE, PHOSPHOLIPASE, LECTIN RECEPTOR RELATED"/>
    <property type="match status" value="1"/>
</dbReference>
<dbReference type="PROSITE" id="PS00615">
    <property type="entry name" value="C_TYPE_LECTIN_1"/>
    <property type="match status" value="1"/>
</dbReference>
<evidence type="ECO:0000313" key="4">
    <source>
        <dbReference type="EMBL" id="OWF42779.1"/>
    </source>
</evidence>
<name>A0A210Q278_MIZYE</name>
<dbReference type="InterPro" id="IPR016187">
    <property type="entry name" value="CTDL_fold"/>
</dbReference>
<dbReference type="Gene3D" id="3.10.100.10">
    <property type="entry name" value="Mannose-Binding Protein A, subunit A"/>
    <property type="match status" value="1"/>
</dbReference>
<gene>
    <name evidence="4" type="ORF">KP79_PYT10872</name>
</gene>
<dbReference type="OrthoDB" id="6083465at2759"/>
<proteinExistence type="predicted"/>
<keyword evidence="5" id="KW-1185">Reference proteome</keyword>
<organism evidence="4 5">
    <name type="scientific">Mizuhopecten yessoensis</name>
    <name type="common">Japanese scallop</name>
    <name type="synonym">Patinopecten yessoensis</name>
    <dbReference type="NCBI Taxonomy" id="6573"/>
    <lineage>
        <taxon>Eukaryota</taxon>
        <taxon>Metazoa</taxon>
        <taxon>Spiralia</taxon>
        <taxon>Lophotrochozoa</taxon>
        <taxon>Mollusca</taxon>
        <taxon>Bivalvia</taxon>
        <taxon>Autobranchia</taxon>
        <taxon>Pteriomorphia</taxon>
        <taxon>Pectinida</taxon>
        <taxon>Pectinoidea</taxon>
        <taxon>Pectinidae</taxon>
        <taxon>Mizuhopecten</taxon>
    </lineage>
</organism>
<dbReference type="AlphaFoldDB" id="A0A210Q278"/>
<reference evidence="4 5" key="1">
    <citation type="journal article" date="2017" name="Nat. Ecol. Evol.">
        <title>Scallop genome provides insights into evolution of bilaterian karyotype and development.</title>
        <authorList>
            <person name="Wang S."/>
            <person name="Zhang J."/>
            <person name="Jiao W."/>
            <person name="Li J."/>
            <person name="Xun X."/>
            <person name="Sun Y."/>
            <person name="Guo X."/>
            <person name="Huan P."/>
            <person name="Dong B."/>
            <person name="Zhang L."/>
            <person name="Hu X."/>
            <person name="Sun X."/>
            <person name="Wang J."/>
            <person name="Zhao C."/>
            <person name="Wang Y."/>
            <person name="Wang D."/>
            <person name="Huang X."/>
            <person name="Wang R."/>
            <person name="Lv J."/>
            <person name="Li Y."/>
            <person name="Zhang Z."/>
            <person name="Liu B."/>
            <person name="Lu W."/>
            <person name="Hui Y."/>
            <person name="Liang J."/>
            <person name="Zhou Z."/>
            <person name="Hou R."/>
            <person name="Li X."/>
            <person name="Liu Y."/>
            <person name="Li H."/>
            <person name="Ning X."/>
            <person name="Lin Y."/>
            <person name="Zhao L."/>
            <person name="Xing Q."/>
            <person name="Dou J."/>
            <person name="Li Y."/>
            <person name="Mao J."/>
            <person name="Guo H."/>
            <person name="Dou H."/>
            <person name="Li T."/>
            <person name="Mu C."/>
            <person name="Jiang W."/>
            <person name="Fu Q."/>
            <person name="Fu X."/>
            <person name="Miao Y."/>
            <person name="Liu J."/>
            <person name="Yu Q."/>
            <person name="Li R."/>
            <person name="Liao H."/>
            <person name="Li X."/>
            <person name="Kong Y."/>
            <person name="Jiang Z."/>
            <person name="Chourrout D."/>
            <person name="Li R."/>
            <person name="Bao Z."/>
        </authorList>
    </citation>
    <scope>NUCLEOTIDE SEQUENCE [LARGE SCALE GENOMIC DNA]</scope>
    <source>
        <strain evidence="4 5">PY_sf001</strain>
    </source>
</reference>
<dbReference type="InterPro" id="IPR001304">
    <property type="entry name" value="C-type_lectin-like"/>
</dbReference>
<dbReference type="EMBL" id="NEDP02005221">
    <property type="protein sequence ID" value="OWF42779.1"/>
    <property type="molecule type" value="Genomic_DNA"/>
</dbReference>
<dbReference type="SMART" id="SM00034">
    <property type="entry name" value="CLECT"/>
    <property type="match status" value="1"/>
</dbReference>
<dbReference type="Pfam" id="PF00059">
    <property type="entry name" value="Lectin_C"/>
    <property type="match status" value="1"/>
</dbReference>
<feature type="chain" id="PRO_5012351980" evidence="2">
    <location>
        <begin position="29"/>
        <end position="253"/>
    </location>
</feature>
<sequence>MAAIRTSKLWQNVALLFLLVCLIGQAQGQVLTPTHREENGEARREQHILMNIRKEVTAMVQKVREETVLPAIAMYSTQMYELSKSVANISNTFTNLSAQIEDFQKEINNRSVELTCSDESWVLFDDRCYHFSTYQSSWQVAKTACGRMVNGGRMAEATTEVINDVLKREARTRGDSYWIGGHDIITEARWEWDSTGAIIGYYDWGPDQPNNVRLGQDCLELLAKFQWRWNDRECENTNHFICETEARYRKVNN</sequence>
<dbReference type="InterPro" id="IPR016186">
    <property type="entry name" value="C-type_lectin-like/link_sf"/>
</dbReference>
<accession>A0A210Q278</accession>
<dbReference type="PROSITE" id="PS50041">
    <property type="entry name" value="C_TYPE_LECTIN_2"/>
    <property type="match status" value="1"/>
</dbReference>
<dbReference type="InterPro" id="IPR018378">
    <property type="entry name" value="C-type_lectin_CS"/>
</dbReference>
<comment type="caution">
    <text evidence="4">The sequence shown here is derived from an EMBL/GenBank/DDBJ whole genome shotgun (WGS) entry which is preliminary data.</text>
</comment>
<evidence type="ECO:0000256" key="2">
    <source>
        <dbReference type="SAM" id="SignalP"/>
    </source>
</evidence>
<dbReference type="Proteomes" id="UP000242188">
    <property type="component" value="Unassembled WGS sequence"/>
</dbReference>
<evidence type="ECO:0000259" key="3">
    <source>
        <dbReference type="PROSITE" id="PS50041"/>
    </source>
</evidence>
<feature type="signal peptide" evidence="2">
    <location>
        <begin position="1"/>
        <end position="28"/>
    </location>
</feature>
<dbReference type="SUPFAM" id="SSF56436">
    <property type="entry name" value="C-type lectin-like"/>
    <property type="match status" value="1"/>
</dbReference>
<dbReference type="InterPro" id="IPR050111">
    <property type="entry name" value="C-type_lectin/snaclec_domain"/>
</dbReference>
<keyword evidence="1" id="KW-1015">Disulfide bond</keyword>
<dbReference type="CDD" id="cd00037">
    <property type="entry name" value="CLECT"/>
    <property type="match status" value="1"/>
</dbReference>
<keyword evidence="2" id="KW-0732">Signal</keyword>
<evidence type="ECO:0000256" key="1">
    <source>
        <dbReference type="ARBA" id="ARBA00023157"/>
    </source>
</evidence>
<evidence type="ECO:0000313" key="5">
    <source>
        <dbReference type="Proteomes" id="UP000242188"/>
    </source>
</evidence>
<feature type="domain" description="C-type lectin" evidence="3">
    <location>
        <begin position="124"/>
        <end position="243"/>
    </location>
</feature>
<protein>
    <submittedName>
        <fullName evidence="4">Collectin-12</fullName>
    </submittedName>
</protein>